<name>A0A316DBB0_9BACL</name>
<evidence type="ECO:0000256" key="5">
    <source>
        <dbReference type="ARBA" id="ARBA00023002"/>
    </source>
</evidence>
<sequence length="213" mass="24200">MSLNAELQATREAFVASTPVQVHSVLFQIIEDLQKSGLASGLEVGSTARDFLLTDALGTQVRLSDEWKKGPVILQFYRGSWCPYCNMQLLAYQKILPDIHRLGAQLIAISPQSPDNTLSQQEKLELRFHVLSDTRGIVASKFNLLYDVPDYLIEMYKQFPLDLAEYNASDRWILPVPATIMIDEQGIVRYSYVNPDFTVRLEPSELLYQLESL</sequence>
<dbReference type="SUPFAM" id="SSF52833">
    <property type="entry name" value="Thioredoxin-like"/>
    <property type="match status" value="1"/>
</dbReference>
<feature type="domain" description="Thioredoxin" evidence="12">
    <location>
        <begin position="42"/>
        <end position="213"/>
    </location>
</feature>
<keyword evidence="5" id="KW-0560">Oxidoreductase</keyword>
<dbReference type="InterPro" id="IPR050924">
    <property type="entry name" value="Peroxiredoxin_BCP/PrxQ"/>
</dbReference>
<evidence type="ECO:0000313" key="14">
    <source>
        <dbReference type="Proteomes" id="UP000245634"/>
    </source>
</evidence>
<evidence type="ECO:0000256" key="1">
    <source>
        <dbReference type="ARBA" id="ARBA00003330"/>
    </source>
</evidence>
<dbReference type="Proteomes" id="UP000245634">
    <property type="component" value="Unassembled WGS sequence"/>
</dbReference>
<keyword evidence="3" id="KW-0575">Peroxidase</keyword>
<dbReference type="InterPro" id="IPR000866">
    <property type="entry name" value="AhpC/TSA"/>
</dbReference>
<evidence type="ECO:0000256" key="11">
    <source>
        <dbReference type="ARBA" id="ARBA00049091"/>
    </source>
</evidence>
<evidence type="ECO:0000256" key="4">
    <source>
        <dbReference type="ARBA" id="ARBA00022862"/>
    </source>
</evidence>
<dbReference type="GO" id="GO:0045454">
    <property type="term" value="P:cell redox homeostasis"/>
    <property type="evidence" value="ECO:0007669"/>
    <property type="project" value="TreeGrafter"/>
</dbReference>
<dbReference type="GO" id="GO:0005737">
    <property type="term" value="C:cytoplasm"/>
    <property type="evidence" value="ECO:0007669"/>
    <property type="project" value="TreeGrafter"/>
</dbReference>
<evidence type="ECO:0000256" key="8">
    <source>
        <dbReference type="ARBA" id="ARBA00032824"/>
    </source>
</evidence>
<protein>
    <recommendedName>
        <fullName evidence="2">thioredoxin-dependent peroxiredoxin</fullName>
        <ecNumber evidence="2">1.11.1.24</ecNumber>
    </recommendedName>
    <alternativeName>
        <fullName evidence="10">Bacterioferritin comigratory protein</fullName>
    </alternativeName>
    <alternativeName>
        <fullName evidence="8">Thioredoxin peroxidase</fullName>
    </alternativeName>
</protein>
<dbReference type="InterPro" id="IPR013766">
    <property type="entry name" value="Thioredoxin_domain"/>
</dbReference>
<keyword evidence="6" id="KW-1015">Disulfide bond</keyword>
<comment type="function">
    <text evidence="1">Thiol-specific peroxidase that catalyzes the reduction of hydrogen peroxide and organic hydroperoxides to water and alcohols, respectively. Plays a role in cell protection against oxidative stress by detoxifying peroxides and as sensor of hydrogen peroxide-mediated signaling events.</text>
</comment>
<accession>A0A316DBB0</accession>
<keyword evidence="14" id="KW-1185">Reference proteome</keyword>
<evidence type="ECO:0000256" key="2">
    <source>
        <dbReference type="ARBA" id="ARBA00013017"/>
    </source>
</evidence>
<reference evidence="13 14" key="1">
    <citation type="submission" date="2018-05" db="EMBL/GenBank/DDBJ databases">
        <title>Genomic Encyclopedia of Type Strains, Phase IV (KMG-IV): sequencing the most valuable type-strain genomes for metagenomic binning, comparative biology and taxonomic classification.</title>
        <authorList>
            <person name="Goeker M."/>
        </authorList>
    </citation>
    <scope>NUCLEOTIDE SEQUENCE [LARGE SCALE GENOMIC DNA]</scope>
    <source>
        <strain evidence="13 14">DSM 18773</strain>
    </source>
</reference>
<dbReference type="PANTHER" id="PTHR42801">
    <property type="entry name" value="THIOREDOXIN-DEPENDENT PEROXIDE REDUCTASE"/>
    <property type="match status" value="1"/>
</dbReference>
<evidence type="ECO:0000256" key="6">
    <source>
        <dbReference type="ARBA" id="ARBA00023157"/>
    </source>
</evidence>
<evidence type="ECO:0000256" key="9">
    <source>
        <dbReference type="ARBA" id="ARBA00038489"/>
    </source>
</evidence>
<proteinExistence type="inferred from homology"/>
<dbReference type="GO" id="GO:0034599">
    <property type="term" value="P:cellular response to oxidative stress"/>
    <property type="evidence" value="ECO:0007669"/>
    <property type="project" value="TreeGrafter"/>
</dbReference>
<dbReference type="PANTHER" id="PTHR42801:SF7">
    <property type="entry name" value="SLL1159 PROTEIN"/>
    <property type="match status" value="1"/>
</dbReference>
<gene>
    <name evidence="13" type="ORF">C7459_10487</name>
</gene>
<dbReference type="Gene3D" id="3.40.30.10">
    <property type="entry name" value="Glutaredoxin"/>
    <property type="match status" value="1"/>
</dbReference>
<dbReference type="OrthoDB" id="9809746at2"/>
<keyword evidence="4" id="KW-0049">Antioxidant</keyword>
<evidence type="ECO:0000256" key="10">
    <source>
        <dbReference type="ARBA" id="ARBA00041373"/>
    </source>
</evidence>
<comment type="similarity">
    <text evidence="9">Belongs to the peroxiredoxin family. BCP/PrxQ subfamily.</text>
</comment>
<dbReference type="PROSITE" id="PS51352">
    <property type="entry name" value="THIOREDOXIN_2"/>
    <property type="match status" value="1"/>
</dbReference>
<evidence type="ECO:0000256" key="7">
    <source>
        <dbReference type="ARBA" id="ARBA00023284"/>
    </source>
</evidence>
<organism evidence="13 14">
    <name type="scientific">Tumebacillus permanentifrigoris</name>
    <dbReference type="NCBI Taxonomy" id="378543"/>
    <lineage>
        <taxon>Bacteria</taxon>
        <taxon>Bacillati</taxon>
        <taxon>Bacillota</taxon>
        <taxon>Bacilli</taxon>
        <taxon>Bacillales</taxon>
        <taxon>Alicyclobacillaceae</taxon>
        <taxon>Tumebacillus</taxon>
    </lineage>
</organism>
<evidence type="ECO:0000256" key="3">
    <source>
        <dbReference type="ARBA" id="ARBA00022559"/>
    </source>
</evidence>
<comment type="catalytic activity">
    <reaction evidence="11">
        <text>a hydroperoxide + [thioredoxin]-dithiol = an alcohol + [thioredoxin]-disulfide + H2O</text>
        <dbReference type="Rhea" id="RHEA:62620"/>
        <dbReference type="Rhea" id="RHEA-COMP:10698"/>
        <dbReference type="Rhea" id="RHEA-COMP:10700"/>
        <dbReference type="ChEBI" id="CHEBI:15377"/>
        <dbReference type="ChEBI" id="CHEBI:29950"/>
        <dbReference type="ChEBI" id="CHEBI:30879"/>
        <dbReference type="ChEBI" id="CHEBI:35924"/>
        <dbReference type="ChEBI" id="CHEBI:50058"/>
        <dbReference type="EC" id="1.11.1.24"/>
    </reaction>
</comment>
<dbReference type="AlphaFoldDB" id="A0A316DBB0"/>
<dbReference type="CDD" id="cd02970">
    <property type="entry name" value="PRX_like2"/>
    <property type="match status" value="1"/>
</dbReference>
<evidence type="ECO:0000313" key="13">
    <source>
        <dbReference type="EMBL" id="PWK14885.1"/>
    </source>
</evidence>
<dbReference type="GO" id="GO:0008379">
    <property type="term" value="F:thioredoxin peroxidase activity"/>
    <property type="evidence" value="ECO:0007669"/>
    <property type="project" value="TreeGrafter"/>
</dbReference>
<evidence type="ECO:0000259" key="12">
    <source>
        <dbReference type="PROSITE" id="PS51352"/>
    </source>
</evidence>
<dbReference type="RefSeq" id="WP_109687251.1">
    <property type="nucleotide sequence ID" value="NZ_QGGL01000004.1"/>
</dbReference>
<keyword evidence="7" id="KW-0676">Redox-active center</keyword>
<dbReference type="Pfam" id="PF00578">
    <property type="entry name" value="AhpC-TSA"/>
    <property type="match status" value="1"/>
</dbReference>
<comment type="caution">
    <text evidence="13">The sequence shown here is derived from an EMBL/GenBank/DDBJ whole genome shotgun (WGS) entry which is preliminary data.</text>
</comment>
<dbReference type="InterPro" id="IPR036249">
    <property type="entry name" value="Thioredoxin-like_sf"/>
</dbReference>
<dbReference type="EC" id="1.11.1.24" evidence="2"/>
<dbReference type="EMBL" id="QGGL01000004">
    <property type="protein sequence ID" value="PWK14885.1"/>
    <property type="molecule type" value="Genomic_DNA"/>
</dbReference>